<evidence type="ECO:0000256" key="11">
    <source>
        <dbReference type="SAM" id="Phobius"/>
    </source>
</evidence>
<protein>
    <submittedName>
        <fullName evidence="13">Histamine H4 receptor</fullName>
    </submittedName>
</protein>
<feature type="transmembrane region" description="Helical" evidence="11">
    <location>
        <begin position="94"/>
        <end position="116"/>
    </location>
</feature>
<feature type="transmembrane region" description="Helical" evidence="11">
    <location>
        <begin position="297"/>
        <end position="316"/>
    </location>
</feature>
<feature type="transmembrane region" description="Helical" evidence="11">
    <location>
        <begin position="136"/>
        <end position="159"/>
    </location>
</feature>
<dbReference type="EMBL" id="NEDP02005542">
    <property type="protein sequence ID" value="OWF39129.1"/>
    <property type="molecule type" value="Genomic_DNA"/>
</dbReference>
<feature type="transmembrane region" description="Helical" evidence="11">
    <location>
        <begin position="20"/>
        <end position="46"/>
    </location>
</feature>
<dbReference type="GO" id="GO:0030425">
    <property type="term" value="C:dendrite"/>
    <property type="evidence" value="ECO:0007669"/>
    <property type="project" value="TreeGrafter"/>
</dbReference>
<dbReference type="InterPro" id="IPR000276">
    <property type="entry name" value="GPCR_Rhodpsn"/>
</dbReference>
<evidence type="ECO:0000256" key="3">
    <source>
        <dbReference type="ARBA" id="ARBA00022692"/>
    </source>
</evidence>
<proteinExistence type="inferred from homology"/>
<keyword evidence="8 9" id="KW-0807">Transducer</keyword>
<comment type="similarity">
    <text evidence="9">Belongs to the G-protein coupled receptor 1 family.</text>
</comment>
<feature type="domain" description="G-protein coupled receptors family 1 profile" evidence="12">
    <location>
        <begin position="37"/>
        <end position="313"/>
    </location>
</feature>
<evidence type="ECO:0000256" key="1">
    <source>
        <dbReference type="ARBA" id="ARBA00004651"/>
    </source>
</evidence>
<evidence type="ECO:0000256" key="6">
    <source>
        <dbReference type="ARBA" id="ARBA00023136"/>
    </source>
</evidence>
<dbReference type="Gene3D" id="1.20.1070.10">
    <property type="entry name" value="Rhodopsin 7-helix transmembrane proteins"/>
    <property type="match status" value="1"/>
</dbReference>
<gene>
    <name evidence="13" type="ORF">KP79_PYT25204</name>
</gene>
<dbReference type="SUPFAM" id="SSF81321">
    <property type="entry name" value="Family A G protein-coupled receptor-like"/>
    <property type="match status" value="1"/>
</dbReference>
<accession>A0A210PRL2</accession>
<evidence type="ECO:0000256" key="10">
    <source>
        <dbReference type="SAM" id="MobiDB-lite"/>
    </source>
</evidence>
<comment type="caution">
    <text evidence="13">The sequence shown here is derived from an EMBL/GenBank/DDBJ whole genome shotgun (WGS) entry which is preliminary data.</text>
</comment>
<comment type="subcellular location">
    <subcellularLocation>
        <location evidence="1">Cell membrane</location>
        <topology evidence="1">Multi-pass membrane protein</topology>
    </subcellularLocation>
</comment>
<sequence>MSTNITEGAAEDSAMSLPVLVVIAVLITIMIILTMGGNLIVLIIFAKDKSVRQFSDCLIVNLAISDLIIGSFCIPLYAPLLLTGNWPFGHGVCLLWLVFDYVTPAASTLNICCISFDRYLQVGHPLWARTNRTNKLLVALLVIPWLLPALFFLPAITLWEVGQGPIIPENTCFLPYNESIMMLLGGTLIEFIFPFIMVATFNILVYITIRQRSKRFMKAVTAPATAGNNQNTDQAPEPKKGGHSTNNANKSFQQDRKAARSLFILVLTFAICWMPFEVTALVSTICGGCVDLVLFEVIFWLLWINSTINPVLYPLLHSRYRRAFLNLITKKKNRVVPLPAATSAVITTT</sequence>
<dbReference type="Proteomes" id="UP000242188">
    <property type="component" value="Unassembled WGS sequence"/>
</dbReference>
<dbReference type="PRINTS" id="PR00237">
    <property type="entry name" value="GPCRRHODOPSN"/>
</dbReference>
<evidence type="ECO:0000256" key="2">
    <source>
        <dbReference type="ARBA" id="ARBA00022475"/>
    </source>
</evidence>
<organism evidence="13 14">
    <name type="scientific">Mizuhopecten yessoensis</name>
    <name type="common">Japanese scallop</name>
    <name type="synonym">Patinopecten yessoensis</name>
    <dbReference type="NCBI Taxonomy" id="6573"/>
    <lineage>
        <taxon>Eukaryota</taxon>
        <taxon>Metazoa</taxon>
        <taxon>Spiralia</taxon>
        <taxon>Lophotrochozoa</taxon>
        <taxon>Mollusca</taxon>
        <taxon>Bivalvia</taxon>
        <taxon>Autobranchia</taxon>
        <taxon>Pteriomorphia</taxon>
        <taxon>Pectinida</taxon>
        <taxon>Pectinoidea</taxon>
        <taxon>Pectinidae</taxon>
        <taxon>Mizuhopecten</taxon>
    </lineage>
</organism>
<dbReference type="GO" id="GO:0007187">
    <property type="term" value="P:G protein-coupled receptor signaling pathway, coupled to cyclic nucleotide second messenger"/>
    <property type="evidence" value="ECO:0007669"/>
    <property type="project" value="TreeGrafter"/>
</dbReference>
<dbReference type="GO" id="GO:0045202">
    <property type="term" value="C:synapse"/>
    <property type="evidence" value="ECO:0007669"/>
    <property type="project" value="TreeGrafter"/>
</dbReference>
<name>A0A210PRL2_MIZYE</name>
<reference evidence="13 14" key="1">
    <citation type="journal article" date="2017" name="Nat. Ecol. Evol.">
        <title>Scallop genome provides insights into evolution of bilaterian karyotype and development.</title>
        <authorList>
            <person name="Wang S."/>
            <person name="Zhang J."/>
            <person name="Jiao W."/>
            <person name="Li J."/>
            <person name="Xun X."/>
            <person name="Sun Y."/>
            <person name="Guo X."/>
            <person name="Huan P."/>
            <person name="Dong B."/>
            <person name="Zhang L."/>
            <person name="Hu X."/>
            <person name="Sun X."/>
            <person name="Wang J."/>
            <person name="Zhao C."/>
            <person name="Wang Y."/>
            <person name="Wang D."/>
            <person name="Huang X."/>
            <person name="Wang R."/>
            <person name="Lv J."/>
            <person name="Li Y."/>
            <person name="Zhang Z."/>
            <person name="Liu B."/>
            <person name="Lu W."/>
            <person name="Hui Y."/>
            <person name="Liang J."/>
            <person name="Zhou Z."/>
            <person name="Hou R."/>
            <person name="Li X."/>
            <person name="Liu Y."/>
            <person name="Li H."/>
            <person name="Ning X."/>
            <person name="Lin Y."/>
            <person name="Zhao L."/>
            <person name="Xing Q."/>
            <person name="Dou J."/>
            <person name="Li Y."/>
            <person name="Mao J."/>
            <person name="Guo H."/>
            <person name="Dou H."/>
            <person name="Li T."/>
            <person name="Mu C."/>
            <person name="Jiang W."/>
            <person name="Fu Q."/>
            <person name="Fu X."/>
            <person name="Miao Y."/>
            <person name="Liu J."/>
            <person name="Yu Q."/>
            <person name="Li R."/>
            <person name="Liao H."/>
            <person name="Li X."/>
            <person name="Kong Y."/>
            <person name="Jiang Z."/>
            <person name="Chourrout D."/>
            <person name="Li R."/>
            <person name="Bao Z."/>
        </authorList>
    </citation>
    <scope>NUCLEOTIDE SEQUENCE [LARGE SCALE GENOMIC DNA]</scope>
    <source>
        <strain evidence="13 14">PY_sf001</strain>
    </source>
</reference>
<feature type="transmembrane region" description="Helical" evidence="11">
    <location>
        <begin position="262"/>
        <end position="285"/>
    </location>
</feature>
<dbReference type="GO" id="GO:0005886">
    <property type="term" value="C:plasma membrane"/>
    <property type="evidence" value="ECO:0007669"/>
    <property type="project" value="UniProtKB-SubCell"/>
</dbReference>
<dbReference type="PROSITE" id="PS50262">
    <property type="entry name" value="G_PROTEIN_RECEP_F1_2"/>
    <property type="match status" value="1"/>
</dbReference>
<evidence type="ECO:0000259" key="12">
    <source>
        <dbReference type="PROSITE" id="PS50262"/>
    </source>
</evidence>
<evidence type="ECO:0000313" key="13">
    <source>
        <dbReference type="EMBL" id="OWF39129.1"/>
    </source>
</evidence>
<dbReference type="OrthoDB" id="10071887at2759"/>
<feature type="transmembrane region" description="Helical" evidence="11">
    <location>
        <begin position="179"/>
        <end position="209"/>
    </location>
</feature>
<keyword evidence="5 9" id="KW-0297">G-protein coupled receptor</keyword>
<evidence type="ECO:0000256" key="5">
    <source>
        <dbReference type="ARBA" id="ARBA00023040"/>
    </source>
</evidence>
<keyword evidence="7 9" id="KW-0675">Receptor</keyword>
<dbReference type="PROSITE" id="PS00237">
    <property type="entry name" value="G_PROTEIN_RECEP_F1_1"/>
    <property type="match status" value="1"/>
</dbReference>
<keyword evidence="4 11" id="KW-1133">Transmembrane helix</keyword>
<keyword evidence="14" id="KW-1185">Reference proteome</keyword>
<dbReference type="GO" id="GO:0004993">
    <property type="term" value="F:G protein-coupled serotonin receptor activity"/>
    <property type="evidence" value="ECO:0007669"/>
    <property type="project" value="TreeGrafter"/>
</dbReference>
<keyword evidence="6 11" id="KW-0472">Membrane</keyword>
<dbReference type="GO" id="GO:0007197">
    <property type="term" value="P:adenylate cyclase-inhibiting G protein-coupled acetylcholine receptor signaling pathway"/>
    <property type="evidence" value="ECO:0007669"/>
    <property type="project" value="TreeGrafter"/>
</dbReference>
<dbReference type="SMART" id="SM01381">
    <property type="entry name" value="7TM_GPCR_Srsx"/>
    <property type="match status" value="1"/>
</dbReference>
<keyword evidence="2" id="KW-1003">Cell membrane</keyword>
<dbReference type="PANTHER" id="PTHR24247">
    <property type="entry name" value="5-HYDROXYTRYPTAMINE RECEPTOR"/>
    <property type="match status" value="1"/>
</dbReference>
<evidence type="ECO:0000313" key="14">
    <source>
        <dbReference type="Proteomes" id="UP000242188"/>
    </source>
</evidence>
<dbReference type="GO" id="GO:0016907">
    <property type="term" value="F:G protein-coupled acetylcholine receptor activity"/>
    <property type="evidence" value="ECO:0007669"/>
    <property type="project" value="TreeGrafter"/>
</dbReference>
<dbReference type="Pfam" id="PF00001">
    <property type="entry name" value="7tm_1"/>
    <property type="match status" value="1"/>
</dbReference>
<feature type="transmembrane region" description="Helical" evidence="11">
    <location>
        <begin position="58"/>
        <end position="82"/>
    </location>
</feature>
<evidence type="ECO:0000256" key="9">
    <source>
        <dbReference type="RuleBase" id="RU000688"/>
    </source>
</evidence>
<dbReference type="PANTHER" id="PTHR24247:SF254">
    <property type="entry name" value="HISTAMINE H3 RECEPTOR"/>
    <property type="match status" value="1"/>
</dbReference>
<evidence type="ECO:0000256" key="8">
    <source>
        <dbReference type="ARBA" id="ARBA00023224"/>
    </source>
</evidence>
<evidence type="ECO:0000256" key="4">
    <source>
        <dbReference type="ARBA" id="ARBA00022989"/>
    </source>
</evidence>
<dbReference type="InterPro" id="IPR017452">
    <property type="entry name" value="GPCR_Rhodpsn_7TM"/>
</dbReference>
<dbReference type="AlphaFoldDB" id="A0A210PRL2"/>
<evidence type="ECO:0000256" key="7">
    <source>
        <dbReference type="ARBA" id="ARBA00023170"/>
    </source>
</evidence>
<keyword evidence="3 9" id="KW-0812">Transmembrane</keyword>
<feature type="region of interest" description="Disordered" evidence="10">
    <location>
        <begin position="225"/>
        <end position="249"/>
    </location>
</feature>